<dbReference type="AlphaFoldDB" id="A0AAD7SNV8"/>
<organism evidence="1 2">
    <name type="scientific">Aldrovandia affinis</name>
    <dbReference type="NCBI Taxonomy" id="143900"/>
    <lineage>
        <taxon>Eukaryota</taxon>
        <taxon>Metazoa</taxon>
        <taxon>Chordata</taxon>
        <taxon>Craniata</taxon>
        <taxon>Vertebrata</taxon>
        <taxon>Euteleostomi</taxon>
        <taxon>Actinopterygii</taxon>
        <taxon>Neopterygii</taxon>
        <taxon>Teleostei</taxon>
        <taxon>Notacanthiformes</taxon>
        <taxon>Halosauridae</taxon>
        <taxon>Aldrovandia</taxon>
    </lineage>
</organism>
<name>A0AAD7SNV8_9TELE</name>
<dbReference type="EMBL" id="JAINUG010000048">
    <property type="protein sequence ID" value="KAJ8405472.1"/>
    <property type="molecule type" value="Genomic_DNA"/>
</dbReference>
<proteinExistence type="predicted"/>
<reference evidence="1" key="1">
    <citation type="journal article" date="2023" name="Science">
        <title>Genome structures resolve the early diversification of teleost fishes.</title>
        <authorList>
            <person name="Parey E."/>
            <person name="Louis A."/>
            <person name="Montfort J."/>
            <person name="Bouchez O."/>
            <person name="Roques C."/>
            <person name="Iampietro C."/>
            <person name="Lluch J."/>
            <person name="Castinel A."/>
            <person name="Donnadieu C."/>
            <person name="Desvignes T."/>
            <person name="Floi Bucao C."/>
            <person name="Jouanno E."/>
            <person name="Wen M."/>
            <person name="Mejri S."/>
            <person name="Dirks R."/>
            <person name="Jansen H."/>
            <person name="Henkel C."/>
            <person name="Chen W.J."/>
            <person name="Zahm M."/>
            <person name="Cabau C."/>
            <person name="Klopp C."/>
            <person name="Thompson A.W."/>
            <person name="Robinson-Rechavi M."/>
            <person name="Braasch I."/>
            <person name="Lecointre G."/>
            <person name="Bobe J."/>
            <person name="Postlethwait J.H."/>
            <person name="Berthelot C."/>
            <person name="Roest Crollius H."/>
            <person name="Guiguen Y."/>
        </authorList>
    </citation>
    <scope>NUCLEOTIDE SEQUENCE</scope>
    <source>
        <strain evidence="1">NC1722</strain>
    </source>
</reference>
<comment type="caution">
    <text evidence="1">The sequence shown here is derived from an EMBL/GenBank/DDBJ whole genome shotgun (WGS) entry which is preliminary data.</text>
</comment>
<accession>A0AAD7SNV8</accession>
<keyword evidence="2" id="KW-1185">Reference proteome</keyword>
<sequence>MFLCNTIAALKSDDSDVTTPPEKSLVPTEMAHCLADSGNISSRPLHGHIYDDALPLCDCTEFSENIMATTKDLTTSLRTDFSHLLGDAAHRAGLTMPLPPPPPTHSKLAGFCRAEHYVPRTHTMPQFPDFIKGTWAVPAKVVLLATRFSPFTNVESWSEEYVTGMPRVEHGVQAYLPDSTAWITRHPLPPKREAAIKLLDKIFAGAAQTVAAANNLALVKVPLL</sequence>
<protein>
    <submittedName>
        <fullName evidence="1">Uncharacterized protein</fullName>
    </submittedName>
</protein>
<evidence type="ECO:0000313" key="2">
    <source>
        <dbReference type="Proteomes" id="UP001221898"/>
    </source>
</evidence>
<gene>
    <name evidence="1" type="ORF">AAFF_G00319450</name>
</gene>
<dbReference type="Proteomes" id="UP001221898">
    <property type="component" value="Unassembled WGS sequence"/>
</dbReference>
<evidence type="ECO:0000313" key="1">
    <source>
        <dbReference type="EMBL" id="KAJ8405472.1"/>
    </source>
</evidence>